<dbReference type="PANTHER" id="PTHR21426:SF13">
    <property type="entry name" value="OS08G0566700 PROTEIN"/>
    <property type="match status" value="1"/>
</dbReference>
<gene>
    <name evidence="5" type="ORF">HU200_011845</name>
</gene>
<dbReference type="InterPro" id="IPR033961">
    <property type="entry name" value="Exo84"/>
</dbReference>
<dbReference type="PANTHER" id="PTHR21426">
    <property type="entry name" value="EXOCYST COMPLEX COMPONENT 8"/>
    <property type="match status" value="1"/>
</dbReference>
<feature type="compositionally biased region" description="Low complexity" evidence="4">
    <location>
        <begin position="835"/>
        <end position="845"/>
    </location>
</feature>
<dbReference type="GO" id="GO:0000145">
    <property type="term" value="C:exocyst"/>
    <property type="evidence" value="ECO:0007669"/>
    <property type="project" value="InterPro"/>
</dbReference>
<feature type="compositionally biased region" description="Polar residues" evidence="4">
    <location>
        <begin position="860"/>
        <end position="869"/>
    </location>
</feature>
<dbReference type="InterPro" id="IPR016159">
    <property type="entry name" value="Cullin_repeat-like_dom_sf"/>
</dbReference>
<dbReference type="GO" id="GO:0008104">
    <property type="term" value="P:intracellular protein localization"/>
    <property type="evidence" value="ECO:0007669"/>
    <property type="project" value="TreeGrafter"/>
</dbReference>
<feature type="region of interest" description="Disordered" evidence="4">
    <location>
        <begin position="762"/>
        <end position="869"/>
    </location>
</feature>
<protein>
    <submittedName>
        <fullName evidence="5">Uncharacterized protein</fullName>
    </submittedName>
</protein>
<evidence type="ECO:0000256" key="3">
    <source>
        <dbReference type="ARBA" id="ARBA00022483"/>
    </source>
</evidence>
<feature type="compositionally biased region" description="Acidic residues" evidence="4">
    <location>
        <begin position="21"/>
        <end position="38"/>
    </location>
</feature>
<feature type="compositionally biased region" description="Basic and acidic residues" evidence="4">
    <location>
        <begin position="88"/>
        <end position="112"/>
    </location>
</feature>
<comment type="caution">
    <text evidence="5">The sequence shown here is derived from an EMBL/GenBank/DDBJ whole genome shotgun (WGS) entry which is preliminary data.</text>
</comment>
<evidence type="ECO:0000313" key="6">
    <source>
        <dbReference type="Proteomes" id="UP000636709"/>
    </source>
</evidence>
<keyword evidence="2" id="KW-0813">Transport</keyword>
<proteinExistence type="inferred from homology"/>
<comment type="similarity">
    <text evidence="1">Belongs to the EXO84 family.</text>
</comment>
<sequence length="869" mass="95138">MTTEDILGGLPNLKRPKKEEEEGEEEEEEEPPELEPGDSGDLLATASLQPAKTPEVMALVRSGWACSCLMYACPAIATDILTPPGLADRSKSTGEEKPRQKKEEDMMGKLRGADTNQSANCVVLYTDLVVVVDRRPRHRRVIAEAEDDDVHEGSSGTAPDTDTATEEEEDEEEEEEEDHRLRLGLHSMTAKGIQHLCSELLEIKKASEQDFRANVYVSYLSFVRMFQEAGELEQDVQRLRRQAIAHGRLVQHLGSSLYSSSSMLLAAGSVADDEDMENVEDDDADDEDEVLNLLLSSEQQLLRAPRRRQQQQHRRIAERLASVAGNPRTPRAELLRAASGLCRLGEPERANRLVLDWYSARVVRGVEELRLQQQSQQQQSNYIKEVARMVFSSIAEAARSLQLVVGLHHHHGLLLRWAREEMEDFGAAFSEYVASVPMSSQQLALALEAAECAVVSYAPQLVGISGDVVDVLRGLMAPSIREAVATYARHLKEVVRLLVASDAWVLGRFPVPGAGSCLLTASGRKLVTLVQEVVDDVASPLQRIGMDSAATQLVAGLFREYVRCSIVPACTTPPLRRMNNEHVSILINCATLASLFPAIAASTPAAAACREAAAQVWDCFCQQFVRDTMGMPSEQHHHRYGTTMPSLGLQVVFLRVRRLKDAYGAILSGEDGTMKRLLGELMEAIVSWLSANMPDSAQQAQLDVHFLLEIAQLGGVDITATALALLRRPGEVDDDDDGVSSWAAHAARHAAVQLLSNLHNTSTDDDAEAASSNSAAAVPLEDDDDDMASRKSSDEFISIEDDDQDKPTMLNTPLLMGQRQSDNDDGIFHDDHPPTTATVTVAAAASETGGRNMKKKAAVSTGSSRPRWH</sequence>
<evidence type="ECO:0000256" key="1">
    <source>
        <dbReference type="ARBA" id="ARBA00007210"/>
    </source>
</evidence>
<evidence type="ECO:0000256" key="4">
    <source>
        <dbReference type="SAM" id="MobiDB-lite"/>
    </source>
</evidence>
<dbReference type="EMBL" id="JACEFO010000910">
    <property type="protein sequence ID" value="KAF8753182.1"/>
    <property type="molecule type" value="Genomic_DNA"/>
</dbReference>
<keyword evidence="6" id="KW-1185">Reference proteome</keyword>
<dbReference type="AlphaFoldDB" id="A0A835KMH3"/>
<dbReference type="Proteomes" id="UP000636709">
    <property type="component" value="Unassembled WGS sequence"/>
</dbReference>
<dbReference type="GO" id="GO:0006893">
    <property type="term" value="P:Golgi to plasma membrane transport"/>
    <property type="evidence" value="ECO:0007669"/>
    <property type="project" value="TreeGrafter"/>
</dbReference>
<accession>A0A835KMH3</accession>
<feature type="region of interest" description="Disordered" evidence="4">
    <location>
        <begin position="142"/>
        <end position="180"/>
    </location>
</feature>
<evidence type="ECO:0000313" key="5">
    <source>
        <dbReference type="EMBL" id="KAF8753182.1"/>
    </source>
</evidence>
<feature type="region of interest" description="Disordered" evidence="4">
    <location>
        <begin position="81"/>
        <end position="113"/>
    </location>
</feature>
<reference evidence="5" key="1">
    <citation type="submission" date="2020-07" db="EMBL/GenBank/DDBJ databases">
        <title>Genome sequence and genetic diversity analysis of an under-domesticated orphan crop, white fonio (Digitaria exilis).</title>
        <authorList>
            <person name="Bennetzen J.L."/>
            <person name="Chen S."/>
            <person name="Ma X."/>
            <person name="Wang X."/>
            <person name="Yssel A.E.J."/>
            <person name="Chaluvadi S.R."/>
            <person name="Johnson M."/>
            <person name="Gangashetty P."/>
            <person name="Hamidou F."/>
            <person name="Sanogo M.D."/>
            <person name="Zwaenepoel A."/>
            <person name="Wallace J."/>
            <person name="Van De Peer Y."/>
            <person name="Van Deynze A."/>
        </authorList>
    </citation>
    <scope>NUCLEOTIDE SEQUENCE</scope>
    <source>
        <tissue evidence="5">Leaves</tissue>
    </source>
</reference>
<evidence type="ECO:0000256" key="2">
    <source>
        <dbReference type="ARBA" id="ARBA00022448"/>
    </source>
</evidence>
<feature type="compositionally biased region" description="Acidic residues" evidence="4">
    <location>
        <begin position="163"/>
        <end position="177"/>
    </location>
</feature>
<feature type="region of interest" description="Disordered" evidence="4">
    <location>
        <begin position="1"/>
        <end position="43"/>
    </location>
</feature>
<organism evidence="5 6">
    <name type="scientific">Digitaria exilis</name>
    <dbReference type="NCBI Taxonomy" id="1010633"/>
    <lineage>
        <taxon>Eukaryota</taxon>
        <taxon>Viridiplantae</taxon>
        <taxon>Streptophyta</taxon>
        <taxon>Embryophyta</taxon>
        <taxon>Tracheophyta</taxon>
        <taxon>Spermatophyta</taxon>
        <taxon>Magnoliopsida</taxon>
        <taxon>Liliopsida</taxon>
        <taxon>Poales</taxon>
        <taxon>Poaceae</taxon>
        <taxon>PACMAD clade</taxon>
        <taxon>Panicoideae</taxon>
        <taxon>Panicodae</taxon>
        <taxon>Paniceae</taxon>
        <taxon>Anthephorinae</taxon>
        <taxon>Digitaria</taxon>
    </lineage>
</organism>
<name>A0A835KMH3_9POAL</name>
<dbReference type="GO" id="GO:0006887">
    <property type="term" value="P:exocytosis"/>
    <property type="evidence" value="ECO:0007669"/>
    <property type="project" value="UniProtKB-KW"/>
</dbReference>
<dbReference type="SUPFAM" id="SSF74788">
    <property type="entry name" value="Cullin repeat-like"/>
    <property type="match status" value="1"/>
</dbReference>
<keyword evidence="3" id="KW-0268">Exocytosis</keyword>
<dbReference type="OrthoDB" id="642193at2759"/>